<accession>A0A9J6HA50</accession>
<name>A0A9J6HA50_HAELO</name>
<protein>
    <submittedName>
        <fullName evidence="1">Uncharacterized protein</fullName>
    </submittedName>
</protein>
<dbReference type="EMBL" id="JABSTR010002702">
    <property type="protein sequence ID" value="KAH9384555.1"/>
    <property type="molecule type" value="Genomic_DNA"/>
</dbReference>
<dbReference type="VEuPathDB" id="VectorBase:HLOH_050617"/>
<sequence length="150" mass="16592">MHLGRVIYIDLGTLERLLLLPTDAAFCKQLAVRMWGNDILKVRSLNGTLSNKAISKGGLKIRKALSPVKVAALSALPQQHAMSSETDSRWQTVYHSRRRSQDLATIVIRPSGIPLAKIKPTELMQALAATAHLTPSEIPTQFFSQDHSRI</sequence>
<comment type="caution">
    <text evidence="1">The sequence shown here is derived from an EMBL/GenBank/DDBJ whole genome shotgun (WGS) entry which is preliminary data.</text>
</comment>
<dbReference type="OrthoDB" id="9931198at2759"/>
<organism evidence="1 2">
    <name type="scientific">Haemaphysalis longicornis</name>
    <name type="common">Bush tick</name>
    <dbReference type="NCBI Taxonomy" id="44386"/>
    <lineage>
        <taxon>Eukaryota</taxon>
        <taxon>Metazoa</taxon>
        <taxon>Ecdysozoa</taxon>
        <taxon>Arthropoda</taxon>
        <taxon>Chelicerata</taxon>
        <taxon>Arachnida</taxon>
        <taxon>Acari</taxon>
        <taxon>Parasitiformes</taxon>
        <taxon>Ixodida</taxon>
        <taxon>Ixodoidea</taxon>
        <taxon>Ixodidae</taxon>
        <taxon>Haemaphysalinae</taxon>
        <taxon>Haemaphysalis</taxon>
    </lineage>
</organism>
<proteinExistence type="predicted"/>
<gene>
    <name evidence="1" type="ORF">HPB48_026563</name>
</gene>
<evidence type="ECO:0000313" key="2">
    <source>
        <dbReference type="Proteomes" id="UP000821853"/>
    </source>
</evidence>
<reference evidence="1 2" key="1">
    <citation type="journal article" date="2020" name="Cell">
        <title>Large-Scale Comparative Analyses of Tick Genomes Elucidate Their Genetic Diversity and Vector Capacities.</title>
        <authorList>
            <consortium name="Tick Genome and Microbiome Consortium (TIGMIC)"/>
            <person name="Jia N."/>
            <person name="Wang J."/>
            <person name="Shi W."/>
            <person name="Du L."/>
            <person name="Sun Y."/>
            <person name="Zhan W."/>
            <person name="Jiang J.F."/>
            <person name="Wang Q."/>
            <person name="Zhang B."/>
            <person name="Ji P."/>
            <person name="Bell-Sakyi L."/>
            <person name="Cui X.M."/>
            <person name="Yuan T.T."/>
            <person name="Jiang B.G."/>
            <person name="Yang W.F."/>
            <person name="Lam T.T."/>
            <person name="Chang Q.C."/>
            <person name="Ding S.J."/>
            <person name="Wang X.J."/>
            <person name="Zhu J.G."/>
            <person name="Ruan X.D."/>
            <person name="Zhao L."/>
            <person name="Wei J.T."/>
            <person name="Ye R.Z."/>
            <person name="Que T.C."/>
            <person name="Du C.H."/>
            <person name="Zhou Y.H."/>
            <person name="Cheng J.X."/>
            <person name="Dai P.F."/>
            <person name="Guo W.B."/>
            <person name="Han X.H."/>
            <person name="Huang E.J."/>
            <person name="Li L.F."/>
            <person name="Wei W."/>
            <person name="Gao Y.C."/>
            <person name="Liu J.Z."/>
            <person name="Shao H.Z."/>
            <person name="Wang X."/>
            <person name="Wang C.C."/>
            <person name="Yang T.C."/>
            <person name="Huo Q.B."/>
            <person name="Li W."/>
            <person name="Chen H.Y."/>
            <person name="Chen S.E."/>
            <person name="Zhou L.G."/>
            <person name="Ni X.B."/>
            <person name="Tian J.H."/>
            <person name="Sheng Y."/>
            <person name="Liu T."/>
            <person name="Pan Y.S."/>
            <person name="Xia L.Y."/>
            <person name="Li J."/>
            <person name="Zhao F."/>
            <person name="Cao W.C."/>
        </authorList>
    </citation>
    <scope>NUCLEOTIDE SEQUENCE [LARGE SCALE GENOMIC DNA]</scope>
    <source>
        <strain evidence="1">HaeL-2018</strain>
    </source>
</reference>
<keyword evidence="2" id="KW-1185">Reference proteome</keyword>
<dbReference type="Proteomes" id="UP000821853">
    <property type="component" value="Unassembled WGS sequence"/>
</dbReference>
<evidence type="ECO:0000313" key="1">
    <source>
        <dbReference type="EMBL" id="KAH9384555.1"/>
    </source>
</evidence>
<dbReference type="OMA" id="MWGNDIL"/>
<dbReference type="AlphaFoldDB" id="A0A9J6HA50"/>